<dbReference type="InterPro" id="IPR011964">
    <property type="entry name" value="YVTN_b-propeller_repeat"/>
</dbReference>
<proteinExistence type="predicted"/>
<evidence type="ECO:0000313" key="2">
    <source>
        <dbReference type="Proteomes" id="UP000650628"/>
    </source>
</evidence>
<organism evidence="1 2">
    <name type="scientific">Planotetraspora mira</name>
    <dbReference type="NCBI Taxonomy" id="58121"/>
    <lineage>
        <taxon>Bacteria</taxon>
        <taxon>Bacillati</taxon>
        <taxon>Actinomycetota</taxon>
        <taxon>Actinomycetes</taxon>
        <taxon>Streptosporangiales</taxon>
        <taxon>Streptosporangiaceae</taxon>
        <taxon>Planotetraspora</taxon>
    </lineage>
</organism>
<dbReference type="RefSeq" id="WP_203957282.1">
    <property type="nucleotide sequence ID" value="NZ_BOOO01000040.1"/>
</dbReference>
<gene>
    <name evidence="1" type="ORF">Pmi06nite_68860</name>
</gene>
<reference evidence="1 2" key="1">
    <citation type="submission" date="2021-01" db="EMBL/GenBank/DDBJ databases">
        <title>Whole genome shotgun sequence of Planotetraspora mira NBRC 15435.</title>
        <authorList>
            <person name="Komaki H."/>
            <person name="Tamura T."/>
        </authorList>
    </citation>
    <scope>NUCLEOTIDE SEQUENCE [LARGE SCALE GENOMIC DNA]</scope>
    <source>
        <strain evidence="1 2">NBRC 15435</strain>
    </source>
</reference>
<dbReference type="InterPro" id="IPR015943">
    <property type="entry name" value="WD40/YVTN_repeat-like_dom_sf"/>
</dbReference>
<evidence type="ECO:0008006" key="3">
    <source>
        <dbReference type="Google" id="ProtNLM"/>
    </source>
</evidence>
<dbReference type="Proteomes" id="UP000650628">
    <property type="component" value="Unassembled WGS sequence"/>
</dbReference>
<dbReference type="AlphaFoldDB" id="A0A8J3TW21"/>
<dbReference type="EMBL" id="BOOO01000040">
    <property type="protein sequence ID" value="GII33444.1"/>
    <property type="molecule type" value="Genomic_DNA"/>
</dbReference>
<dbReference type="SUPFAM" id="SSF50974">
    <property type="entry name" value="Nitrous oxide reductase, N-terminal domain"/>
    <property type="match status" value="1"/>
</dbReference>
<keyword evidence="2" id="KW-1185">Reference proteome</keyword>
<dbReference type="Gene3D" id="2.130.10.10">
    <property type="entry name" value="YVTN repeat-like/Quinoprotein amine dehydrogenase"/>
    <property type="match status" value="1"/>
</dbReference>
<sequence>MVIDTATNTVIATVPVGSSPADVAVSRGGTRVYVTNLGATRMTASETERHPVPPDLVGGRGAFSAVCVDAWWPIQIGLDFRVLGRRTGGMFGST</sequence>
<dbReference type="NCBIfam" id="TIGR02276">
    <property type="entry name" value="beta_rpt_yvtn"/>
    <property type="match status" value="1"/>
</dbReference>
<protein>
    <recommendedName>
        <fullName evidence="3">YncE family protein</fullName>
    </recommendedName>
</protein>
<evidence type="ECO:0000313" key="1">
    <source>
        <dbReference type="EMBL" id="GII33444.1"/>
    </source>
</evidence>
<accession>A0A8J3TW21</accession>
<comment type="caution">
    <text evidence="1">The sequence shown here is derived from an EMBL/GenBank/DDBJ whole genome shotgun (WGS) entry which is preliminary data.</text>
</comment>
<name>A0A8J3TW21_9ACTN</name>
<dbReference type="InterPro" id="IPR011045">
    <property type="entry name" value="N2O_reductase_N"/>
</dbReference>